<comment type="caution">
    <text evidence="2">The sequence shown here is derived from an EMBL/GenBank/DDBJ whole genome shotgun (WGS) entry which is preliminary data.</text>
</comment>
<keyword evidence="3" id="KW-1185">Reference proteome</keyword>
<proteinExistence type="predicted"/>
<evidence type="ECO:0000313" key="3">
    <source>
        <dbReference type="Proteomes" id="UP000823749"/>
    </source>
</evidence>
<gene>
    <name evidence="2" type="ORF">RHGRI_016729</name>
</gene>
<evidence type="ECO:0000313" key="2">
    <source>
        <dbReference type="EMBL" id="KAG5544077.1"/>
    </source>
</evidence>
<dbReference type="Proteomes" id="UP000823749">
    <property type="component" value="Chromosome 6"/>
</dbReference>
<accession>A0AAV6JV71</accession>
<evidence type="ECO:0008006" key="4">
    <source>
        <dbReference type="Google" id="ProtNLM"/>
    </source>
</evidence>
<organism evidence="2 3">
    <name type="scientific">Rhododendron griersonianum</name>
    <dbReference type="NCBI Taxonomy" id="479676"/>
    <lineage>
        <taxon>Eukaryota</taxon>
        <taxon>Viridiplantae</taxon>
        <taxon>Streptophyta</taxon>
        <taxon>Embryophyta</taxon>
        <taxon>Tracheophyta</taxon>
        <taxon>Spermatophyta</taxon>
        <taxon>Magnoliopsida</taxon>
        <taxon>eudicotyledons</taxon>
        <taxon>Gunneridae</taxon>
        <taxon>Pentapetalae</taxon>
        <taxon>asterids</taxon>
        <taxon>Ericales</taxon>
        <taxon>Ericaceae</taxon>
        <taxon>Ericoideae</taxon>
        <taxon>Rhodoreae</taxon>
        <taxon>Rhododendron</taxon>
    </lineage>
</organism>
<name>A0AAV6JV71_9ERIC</name>
<keyword evidence="1" id="KW-0472">Membrane</keyword>
<dbReference type="AlphaFoldDB" id="A0AAV6JV71"/>
<feature type="transmembrane region" description="Helical" evidence="1">
    <location>
        <begin position="20"/>
        <end position="39"/>
    </location>
</feature>
<dbReference type="EMBL" id="JACTNZ010000006">
    <property type="protein sequence ID" value="KAG5544077.1"/>
    <property type="molecule type" value="Genomic_DNA"/>
</dbReference>
<protein>
    <recommendedName>
        <fullName evidence="4">Transmembrane protein</fullName>
    </recommendedName>
</protein>
<feature type="transmembrane region" description="Helical" evidence="1">
    <location>
        <begin position="46"/>
        <end position="69"/>
    </location>
</feature>
<evidence type="ECO:0000256" key="1">
    <source>
        <dbReference type="SAM" id="Phobius"/>
    </source>
</evidence>
<keyword evidence="1" id="KW-0812">Transmembrane</keyword>
<sequence>MATSKICFCYPVCKLQSHLWVLPVTGLSVCDFTFLGWFVGSFTGGLWLVSLLVWYSFGADFGCCIVAGFLVGECMMVSVGFIGWVLAGFVWQFWWRFWIVFWLVCE</sequence>
<feature type="transmembrane region" description="Helical" evidence="1">
    <location>
        <begin position="81"/>
        <end position="104"/>
    </location>
</feature>
<keyword evidence="1" id="KW-1133">Transmembrane helix</keyword>
<reference evidence="2 3" key="1">
    <citation type="submission" date="2020-08" db="EMBL/GenBank/DDBJ databases">
        <title>Plant Genome Project.</title>
        <authorList>
            <person name="Zhang R.-G."/>
        </authorList>
    </citation>
    <scope>NUCLEOTIDE SEQUENCE [LARGE SCALE GENOMIC DNA]</scope>
    <source>
        <strain evidence="2">WSP0</strain>
        <tissue evidence="2">Leaf</tissue>
    </source>
</reference>